<evidence type="ECO:0000256" key="4">
    <source>
        <dbReference type="PIRSR" id="PIRSR001365-2"/>
    </source>
</evidence>
<dbReference type="Proteomes" id="UP000266441">
    <property type="component" value="Unassembled WGS sequence"/>
</dbReference>
<evidence type="ECO:0000256" key="2">
    <source>
        <dbReference type="PIRNR" id="PIRNR001365"/>
    </source>
</evidence>
<dbReference type="CDD" id="cd00408">
    <property type="entry name" value="DHDPS-like"/>
    <property type="match status" value="1"/>
</dbReference>
<dbReference type="AlphaFoldDB" id="A0A399CZE5"/>
<feature type="binding site" evidence="4">
    <location>
        <position position="50"/>
    </location>
    <ligand>
        <name>pyruvate</name>
        <dbReference type="ChEBI" id="CHEBI:15361"/>
    </ligand>
</feature>
<dbReference type="PANTHER" id="PTHR42849:SF1">
    <property type="entry name" value="N-ACETYLNEURAMINATE LYASE"/>
    <property type="match status" value="1"/>
</dbReference>
<dbReference type="InterPro" id="IPR002220">
    <property type="entry name" value="DapA-like"/>
</dbReference>
<dbReference type="EMBL" id="QWET01000010">
    <property type="protein sequence ID" value="RIH64523.1"/>
    <property type="molecule type" value="Genomic_DNA"/>
</dbReference>
<protein>
    <submittedName>
        <fullName evidence="5">Dihydrodipicolinate synthase family protein</fullName>
    </submittedName>
</protein>
<evidence type="ECO:0000313" key="5">
    <source>
        <dbReference type="EMBL" id="RIH64523.1"/>
    </source>
</evidence>
<keyword evidence="1 2" id="KW-0456">Lyase</keyword>
<dbReference type="Pfam" id="PF00701">
    <property type="entry name" value="DHDPS"/>
    <property type="match status" value="1"/>
</dbReference>
<reference evidence="5 6" key="1">
    <citation type="journal article" date="2015" name="Int. J. Syst. Evol. Microbiol.">
        <title>Mariniphaga sediminis sp. nov., isolated from coastal sediment.</title>
        <authorList>
            <person name="Wang F.Q."/>
            <person name="Shen Q.Y."/>
            <person name="Chen G.J."/>
            <person name="Du Z.J."/>
        </authorList>
    </citation>
    <scope>NUCLEOTIDE SEQUENCE [LARGE SCALE GENOMIC DNA]</scope>
    <source>
        <strain evidence="5 6">SY21</strain>
    </source>
</reference>
<evidence type="ECO:0000313" key="6">
    <source>
        <dbReference type="Proteomes" id="UP000266441"/>
    </source>
</evidence>
<feature type="active site" description="Proton donor/acceptor" evidence="3">
    <location>
        <position position="138"/>
    </location>
</feature>
<dbReference type="GO" id="GO:0005829">
    <property type="term" value="C:cytosol"/>
    <property type="evidence" value="ECO:0007669"/>
    <property type="project" value="TreeGrafter"/>
</dbReference>
<dbReference type="GO" id="GO:0019262">
    <property type="term" value="P:N-acetylneuraminate catabolic process"/>
    <property type="evidence" value="ECO:0007669"/>
    <property type="project" value="TreeGrafter"/>
</dbReference>
<dbReference type="SUPFAM" id="SSF51569">
    <property type="entry name" value="Aldolase"/>
    <property type="match status" value="1"/>
</dbReference>
<dbReference type="PANTHER" id="PTHR42849">
    <property type="entry name" value="N-ACETYLNEURAMINATE LYASE"/>
    <property type="match status" value="1"/>
</dbReference>
<comment type="similarity">
    <text evidence="2">Belongs to the DapA family.</text>
</comment>
<dbReference type="InterPro" id="IPR013785">
    <property type="entry name" value="Aldolase_TIM"/>
</dbReference>
<feature type="binding site" evidence="4">
    <location>
        <position position="209"/>
    </location>
    <ligand>
        <name>pyruvate</name>
        <dbReference type="ChEBI" id="CHEBI:15361"/>
    </ligand>
</feature>
<sequence length="309" mass="34266">MIMKQPLCGIIPPIVTPLVNDNELDEDGLERLIEHLLKGGVHGIFLLGTTGEGPSLRYSLREKFVKKACSLINKRVPVLVGITDTSFDGSLEMAACSKEAGADLLVIAPPYYFPISQLEMQHYLDDLVPRLPLPFLMYNMPSHTKLHMSLETVNHAKELGALGIKDSSGDMLYLYSLIDTFNSSPDFSVIAGTEIFLPETIQQGGHGAIAGGANLFPRLFVDFYEASVQKDVRRIEFLRQIVMEMYNTIYNVGTFNSRIMVGIKSALSVMDICNDYVAHPLKRFSGADRDAIAKYVEQIKEMIGKSVVT</sequence>
<evidence type="ECO:0000256" key="1">
    <source>
        <dbReference type="ARBA" id="ARBA00023239"/>
    </source>
</evidence>
<organism evidence="5 6">
    <name type="scientific">Mariniphaga sediminis</name>
    <dbReference type="NCBI Taxonomy" id="1628158"/>
    <lineage>
        <taxon>Bacteria</taxon>
        <taxon>Pseudomonadati</taxon>
        <taxon>Bacteroidota</taxon>
        <taxon>Bacteroidia</taxon>
        <taxon>Marinilabiliales</taxon>
        <taxon>Prolixibacteraceae</taxon>
        <taxon>Mariniphaga</taxon>
    </lineage>
</organism>
<evidence type="ECO:0000256" key="3">
    <source>
        <dbReference type="PIRSR" id="PIRSR001365-1"/>
    </source>
</evidence>
<accession>A0A399CZE5</accession>
<gene>
    <name evidence="5" type="ORF">D1164_14285</name>
</gene>
<proteinExistence type="inferred from homology"/>
<dbReference type="GO" id="GO:0008747">
    <property type="term" value="F:N-acetylneuraminate lyase activity"/>
    <property type="evidence" value="ECO:0007669"/>
    <property type="project" value="TreeGrafter"/>
</dbReference>
<dbReference type="Gene3D" id="3.20.20.70">
    <property type="entry name" value="Aldolase class I"/>
    <property type="match status" value="1"/>
</dbReference>
<dbReference type="OrthoDB" id="9778880at2"/>
<feature type="active site" description="Schiff-base intermediate with substrate" evidence="3">
    <location>
        <position position="165"/>
    </location>
</feature>
<name>A0A399CZE5_9BACT</name>
<dbReference type="PRINTS" id="PR00146">
    <property type="entry name" value="DHPICSNTHASE"/>
</dbReference>
<keyword evidence="6" id="KW-1185">Reference proteome</keyword>
<comment type="caution">
    <text evidence="5">The sequence shown here is derived from an EMBL/GenBank/DDBJ whole genome shotgun (WGS) entry which is preliminary data.</text>
</comment>
<dbReference type="PIRSF" id="PIRSF001365">
    <property type="entry name" value="DHDPS"/>
    <property type="match status" value="1"/>
</dbReference>
<dbReference type="SMART" id="SM01130">
    <property type="entry name" value="DHDPS"/>
    <property type="match status" value="1"/>
</dbReference>